<evidence type="ECO:0000256" key="1">
    <source>
        <dbReference type="SAM" id="SignalP"/>
    </source>
</evidence>
<reference evidence="4 5" key="1">
    <citation type="journal article" date="2019" name="Sci. Rep.">
        <title>Comparative genomics of chytrid fungi reveal insights into the obligate biotrophic and pathogenic lifestyle of Synchytrium endobioticum.</title>
        <authorList>
            <person name="van de Vossenberg B.T.L.H."/>
            <person name="Warris S."/>
            <person name="Nguyen H.D.T."/>
            <person name="van Gent-Pelzer M.P.E."/>
            <person name="Joly D.L."/>
            <person name="van de Geest H.C."/>
            <person name="Bonants P.J.M."/>
            <person name="Smith D.S."/>
            <person name="Levesque C.A."/>
            <person name="van der Lee T.A.J."/>
        </authorList>
    </citation>
    <scope>NUCLEOTIDE SEQUENCE [LARGE SCALE GENOMIC DNA]</scope>
    <source>
        <strain evidence="3 5">LEV6574</strain>
        <strain evidence="2 4">MB42</strain>
    </source>
</reference>
<dbReference type="AlphaFoldDB" id="A0A507D6F4"/>
<proteinExistence type="predicted"/>
<evidence type="ECO:0000313" key="2">
    <source>
        <dbReference type="EMBL" id="TPX47053.1"/>
    </source>
</evidence>
<dbReference type="Proteomes" id="UP000317494">
    <property type="component" value="Unassembled WGS sequence"/>
</dbReference>
<dbReference type="EMBL" id="QEAN01000124">
    <property type="protein sequence ID" value="TPX47053.1"/>
    <property type="molecule type" value="Genomic_DNA"/>
</dbReference>
<evidence type="ECO:0000313" key="4">
    <source>
        <dbReference type="Proteomes" id="UP000317494"/>
    </source>
</evidence>
<comment type="caution">
    <text evidence="2">The sequence shown here is derived from an EMBL/GenBank/DDBJ whole genome shotgun (WGS) entry which is preliminary data.</text>
</comment>
<sequence length="97" mass="9047">MIQVIVLIVALSSMAMPAPVPQGGCVLNGVTYAVCPTVPPTGSTLAGVQGGAGQSVTAAPGQTVAGFVGAPGQSVTPAPGETVTGVVGAPGVAIPPA</sequence>
<dbReference type="Proteomes" id="UP000320475">
    <property type="component" value="Unassembled WGS sequence"/>
</dbReference>
<feature type="signal peptide" evidence="1">
    <location>
        <begin position="1"/>
        <end position="17"/>
    </location>
</feature>
<evidence type="ECO:0000313" key="3">
    <source>
        <dbReference type="EMBL" id="TPX50285.1"/>
    </source>
</evidence>
<protein>
    <submittedName>
        <fullName evidence="2">Uncharacterized protein</fullName>
    </submittedName>
</protein>
<accession>A0A507D6F4</accession>
<evidence type="ECO:0000313" key="5">
    <source>
        <dbReference type="Proteomes" id="UP000320475"/>
    </source>
</evidence>
<dbReference type="VEuPathDB" id="FungiDB:SeMB42_g03472"/>
<dbReference type="EMBL" id="QEAM01000020">
    <property type="protein sequence ID" value="TPX50285.1"/>
    <property type="molecule type" value="Genomic_DNA"/>
</dbReference>
<feature type="chain" id="PRO_5036363052" evidence="1">
    <location>
        <begin position="18"/>
        <end position="97"/>
    </location>
</feature>
<keyword evidence="4" id="KW-1185">Reference proteome</keyword>
<name>A0A507D6F4_9FUNG</name>
<keyword evidence="1" id="KW-0732">Signal</keyword>
<organism evidence="2 4">
    <name type="scientific">Synchytrium endobioticum</name>
    <dbReference type="NCBI Taxonomy" id="286115"/>
    <lineage>
        <taxon>Eukaryota</taxon>
        <taxon>Fungi</taxon>
        <taxon>Fungi incertae sedis</taxon>
        <taxon>Chytridiomycota</taxon>
        <taxon>Chytridiomycota incertae sedis</taxon>
        <taxon>Chytridiomycetes</taxon>
        <taxon>Synchytriales</taxon>
        <taxon>Synchytriaceae</taxon>
        <taxon>Synchytrium</taxon>
    </lineage>
</organism>
<gene>
    <name evidence="3" type="ORF">SeLEV6574_g00981</name>
    <name evidence="2" type="ORF">SeMB42_g03472</name>
</gene>